<evidence type="ECO:0000313" key="3">
    <source>
        <dbReference type="Proteomes" id="UP001341840"/>
    </source>
</evidence>
<organism evidence="2 3">
    <name type="scientific">Stylosanthes scabra</name>
    <dbReference type="NCBI Taxonomy" id="79078"/>
    <lineage>
        <taxon>Eukaryota</taxon>
        <taxon>Viridiplantae</taxon>
        <taxon>Streptophyta</taxon>
        <taxon>Embryophyta</taxon>
        <taxon>Tracheophyta</taxon>
        <taxon>Spermatophyta</taxon>
        <taxon>Magnoliopsida</taxon>
        <taxon>eudicotyledons</taxon>
        <taxon>Gunneridae</taxon>
        <taxon>Pentapetalae</taxon>
        <taxon>rosids</taxon>
        <taxon>fabids</taxon>
        <taxon>Fabales</taxon>
        <taxon>Fabaceae</taxon>
        <taxon>Papilionoideae</taxon>
        <taxon>50 kb inversion clade</taxon>
        <taxon>dalbergioids sensu lato</taxon>
        <taxon>Dalbergieae</taxon>
        <taxon>Pterocarpus clade</taxon>
        <taxon>Stylosanthes</taxon>
    </lineage>
</organism>
<dbReference type="Proteomes" id="UP001341840">
    <property type="component" value="Unassembled WGS sequence"/>
</dbReference>
<evidence type="ECO:0000256" key="1">
    <source>
        <dbReference type="SAM" id="MobiDB-lite"/>
    </source>
</evidence>
<keyword evidence="3" id="KW-1185">Reference proteome</keyword>
<comment type="caution">
    <text evidence="2">The sequence shown here is derived from an EMBL/GenBank/DDBJ whole genome shotgun (WGS) entry which is preliminary data.</text>
</comment>
<evidence type="ECO:0000313" key="2">
    <source>
        <dbReference type="EMBL" id="MED6169180.1"/>
    </source>
</evidence>
<dbReference type="EMBL" id="JASCZI010151093">
    <property type="protein sequence ID" value="MED6169180.1"/>
    <property type="molecule type" value="Genomic_DNA"/>
</dbReference>
<sequence>MGQYCIGSHIALSWTGTGRFTHSKGAVASEDNHVLITFERRRIMQDRVMEFYAEVCQVGSFNGFSPFVPLVAPILINVVVSDDVTMGDYNSEDDSGHEEEASCHSTKKN</sequence>
<proteinExistence type="predicted"/>
<gene>
    <name evidence="2" type="ORF">PIB30_019113</name>
</gene>
<protein>
    <submittedName>
        <fullName evidence="2">Uncharacterized protein</fullName>
    </submittedName>
</protein>
<feature type="region of interest" description="Disordered" evidence="1">
    <location>
        <begin position="87"/>
        <end position="109"/>
    </location>
</feature>
<accession>A0ABU6V8X2</accession>
<reference evidence="2 3" key="1">
    <citation type="journal article" date="2023" name="Plants (Basel)">
        <title>Bridging the Gap: Combining Genomics and Transcriptomics Approaches to Understand Stylosanthes scabra, an Orphan Legume from the Brazilian Caatinga.</title>
        <authorList>
            <person name="Ferreira-Neto J.R.C."/>
            <person name="da Silva M.D."/>
            <person name="Binneck E."/>
            <person name="de Melo N.F."/>
            <person name="da Silva R.H."/>
            <person name="de Melo A.L.T.M."/>
            <person name="Pandolfi V."/>
            <person name="Bustamante F.O."/>
            <person name="Brasileiro-Vidal A.C."/>
            <person name="Benko-Iseppon A.M."/>
        </authorList>
    </citation>
    <scope>NUCLEOTIDE SEQUENCE [LARGE SCALE GENOMIC DNA]</scope>
    <source>
        <tissue evidence="2">Leaves</tissue>
    </source>
</reference>
<name>A0ABU6V8X2_9FABA</name>